<dbReference type="PANTHER" id="PTHR46112">
    <property type="entry name" value="AMINOPEPTIDASE"/>
    <property type="match status" value="1"/>
</dbReference>
<dbReference type="Pfam" id="PF00557">
    <property type="entry name" value="Peptidase_M24"/>
    <property type="match status" value="1"/>
</dbReference>
<feature type="domain" description="Creatinase N-terminal" evidence="2">
    <location>
        <begin position="23"/>
        <end position="159"/>
    </location>
</feature>
<evidence type="ECO:0000313" key="3">
    <source>
        <dbReference type="EMBL" id="GAA3729811.1"/>
    </source>
</evidence>
<dbReference type="InterPro" id="IPR029149">
    <property type="entry name" value="Creatin/AminoP/Spt16_N"/>
</dbReference>
<comment type="caution">
    <text evidence="3">The sequence shown here is derived from an EMBL/GenBank/DDBJ whole genome shotgun (WGS) entry which is preliminary data.</text>
</comment>
<dbReference type="InterPro" id="IPR000994">
    <property type="entry name" value="Pept_M24"/>
</dbReference>
<gene>
    <name evidence="3" type="ORF">GCM10022402_08140</name>
</gene>
<dbReference type="InterPro" id="IPR000587">
    <property type="entry name" value="Creatinase_N"/>
</dbReference>
<proteinExistence type="predicted"/>
<dbReference type="PANTHER" id="PTHR46112:SF3">
    <property type="entry name" value="AMINOPEPTIDASE YPDF"/>
    <property type="match status" value="1"/>
</dbReference>
<dbReference type="SUPFAM" id="SSF53092">
    <property type="entry name" value="Creatinase/prolidase N-terminal domain"/>
    <property type="match status" value="1"/>
</dbReference>
<dbReference type="Gene3D" id="3.40.350.10">
    <property type="entry name" value="Creatinase/prolidase N-terminal domain"/>
    <property type="match status" value="1"/>
</dbReference>
<reference evidence="4" key="1">
    <citation type="journal article" date="2019" name="Int. J. Syst. Evol. Microbiol.">
        <title>The Global Catalogue of Microorganisms (GCM) 10K type strain sequencing project: providing services to taxonomists for standard genome sequencing and annotation.</title>
        <authorList>
            <consortium name="The Broad Institute Genomics Platform"/>
            <consortium name="The Broad Institute Genome Sequencing Center for Infectious Disease"/>
            <person name="Wu L."/>
            <person name="Ma J."/>
        </authorList>
    </citation>
    <scope>NUCLEOTIDE SEQUENCE [LARGE SCALE GENOMIC DNA]</scope>
    <source>
        <strain evidence="4">JCM 17137</strain>
    </source>
</reference>
<evidence type="ECO:0000259" key="2">
    <source>
        <dbReference type="Pfam" id="PF01321"/>
    </source>
</evidence>
<sequence>MTATVDLAAREAAPRAPSELELRLLATRAEMERRDLAALLLVSPENLYYLLGLDYQGYFAFSLLLLPREGQPVLVTRAMEAPTIRARVPGCRHLPFHDGQDPVTIVAEAIRSTALSGTAVGVEDTAMFFPPAIWARLRAELPGLEWVSAGDIPQRLREIKSAAELTHVRRAAALSTSAMNAGIATIAPGAPQPRVAAAVYHAMISQGSQQPGFAPLIRPTAILQQEHVTWDDEVVSAGDGLFLELSAAVRRYHAPLSRTLYVERAPAEATIAHDAALAGLRAITAALRPGVALSAVYAAWAEAVNQVHPQIGALPRHHCGYLVGIGFPPSWVGGGEVLGIRPDTDRVVRTGMTFHAMSWVQEPTGYVMSDTVAVTENGCELLTDVSREFTVVGDTQAKEATA</sequence>
<evidence type="ECO:0000259" key="1">
    <source>
        <dbReference type="Pfam" id="PF00557"/>
    </source>
</evidence>
<dbReference type="InterPro" id="IPR050659">
    <property type="entry name" value="Peptidase_M24B"/>
</dbReference>
<feature type="domain" description="Peptidase M24" evidence="1">
    <location>
        <begin position="167"/>
        <end position="376"/>
    </location>
</feature>
<protein>
    <submittedName>
        <fullName evidence="3">Xaa-Pro peptidase family protein</fullName>
    </submittedName>
</protein>
<evidence type="ECO:0000313" key="4">
    <source>
        <dbReference type="Proteomes" id="UP001500908"/>
    </source>
</evidence>
<dbReference type="SUPFAM" id="SSF55920">
    <property type="entry name" value="Creatinase/aminopeptidase"/>
    <property type="match status" value="1"/>
</dbReference>
<dbReference type="RefSeq" id="WP_344967426.1">
    <property type="nucleotide sequence ID" value="NZ_BAABDD010000003.1"/>
</dbReference>
<dbReference type="EMBL" id="BAABDD010000003">
    <property type="protein sequence ID" value="GAA3729811.1"/>
    <property type="molecule type" value="Genomic_DNA"/>
</dbReference>
<keyword evidence="4" id="KW-1185">Reference proteome</keyword>
<dbReference type="Pfam" id="PF01321">
    <property type="entry name" value="Creatinase_N"/>
    <property type="match status" value="1"/>
</dbReference>
<organism evidence="3 4">
    <name type="scientific">Salinactinospora qingdaonensis</name>
    <dbReference type="NCBI Taxonomy" id="702744"/>
    <lineage>
        <taxon>Bacteria</taxon>
        <taxon>Bacillati</taxon>
        <taxon>Actinomycetota</taxon>
        <taxon>Actinomycetes</taxon>
        <taxon>Streptosporangiales</taxon>
        <taxon>Nocardiopsidaceae</taxon>
        <taxon>Salinactinospora</taxon>
    </lineage>
</organism>
<dbReference type="Proteomes" id="UP001500908">
    <property type="component" value="Unassembled WGS sequence"/>
</dbReference>
<name>A0ABP7F1T6_9ACTN</name>
<dbReference type="InterPro" id="IPR036005">
    <property type="entry name" value="Creatinase/aminopeptidase-like"/>
</dbReference>
<accession>A0ABP7F1T6</accession>
<dbReference type="Gene3D" id="3.90.230.10">
    <property type="entry name" value="Creatinase/methionine aminopeptidase superfamily"/>
    <property type="match status" value="1"/>
</dbReference>
<dbReference type="CDD" id="cd01066">
    <property type="entry name" value="APP_MetAP"/>
    <property type="match status" value="1"/>
</dbReference>